<proteinExistence type="predicted"/>
<feature type="compositionally biased region" description="Pro residues" evidence="1">
    <location>
        <begin position="7"/>
        <end position="20"/>
    </location>
</feature>
<dbReference type="EMBL" id="BONW01000002">
    <property type="protein sequence ID" value="GIG86014.1"/>
    <property type="molecule type" value="Genomic_DNA"/>
</dbReference>
<organism evidence="2 3">
    <name type="scientific">Plantactinospora endophytica</name>
    <dbReference type="NCBI Taxonomy" id="673535"/>
    <lineage>
        <taxon>Bacteria</taxon>
        <taxon>Bacillati</taxon>
        <taxon>Actinomycetota</taxon>
        <taxon>Actinomycetes</taxon>
        <taxon>Micromonosporales</taxon>
        <taxon>Micromonosporaceae</taxon>
        <taxon>Plantactinospora</taxon>
    </lineage>
</organism>
<keyword evidence="3" id="KW-1185">Reference proteome</keyword>
<dbReference type="Proteomes" id="UP000646749">
    <property type="component" value="Unassembled WGS sequence"/>
</dbReference>
<evidence type="ECO:0000313" key="3">
    <source>
        <dbReference type="Proteomes" id="UP000646749"/>
    </source>
</evidence>
<gene>
    <name evidence="2" type="ORF">Pen02_09500</name>
</gene>
<sequence length="75" mass="8428">MLHDGDPPQPVPKNPGPIPIPADVERAEMRSVLLRHVVNGGNCRACGRPPDHTGYCWAARVAYERLRSDWRRSDL</sequence>
<protein>
    <submittedName>
        <fullName evidence="2">Uncharacterized protein</fullName>
    </submittedName>
</protein>
<reference evidence="2 3" key="1">
    <citation type="submission" date="2021-01" db="EMBL/GenBank/DDBJ databases">
        <title>Whole genome shotgun sequence of Plantactinospora endophytica NBRC 110450.</title>
        <authorList>
            <person name="Komaki H."/>
            <person name="Tamura T."/>
        </authorList>
    </citation>
    <scope>NUCLEOTIDE SEQUENCE [LARGE SCALE GENOMIC DNA]</scope>
    <source>
        <strain evidence="2 3">NBRC 110450</strain>
    </source>
</reference>
<evidence type="ECO:0000256" key="1">
    <source>
        <dbReference type="SAM" id="MobiDB-lite"/>
    </source>
</evidence>
<evidence type="ECO:0000313" key="2">
    <source>
        <dbReference type="EMBL" id="GIG86014.1"/>
    </source>
</evidence>
<name>A0ABQ4DUB8_9ACTN</name>
<feature type="region of interest" description="Disordered" evidence="1">
    <location>
        <begin position="1"/>
        <end position="21"/>
    </location>
</feature>
<comment type="caution">
    <text evidence="2">The sequence shown here is derived from an EMBL/GenBank/DDBJ whole genome shotgun (WGS) entry which is preliminary data.</text>
</comment>
<accession>A0ABQ4DUB8</accession>